<feature type="region of interest" description="Disordered" evidence="1">
    <location>
        <begin position="1"/>
        <end position="75"/>
    </location>
</feature>
<dbReference type="PANTHER" id="PTHR34536:SF4">
    <property type="entry name" value="BTZ DOMAIN-CONTAINING PROTEIN"/>
    <property type="match status" value="1"/>
</dbReference>
<evidence type="ECO:0000313" key="2">
    <source>
        <dbReference type="EMBL" id="KAF2318654.1"/>
    </source>
</evidence>
<organism evidence="2 3">
    <name type="scientific">Hevea brasiliensis</name>
    <name type="common">Para rubber tree</name>
    <name type="synonym">Siphonia brasiliensis</name>
    <dbReference type="NCBI Taxonomy" id="3981"/>
    <lineage>
        <taxon>Eukaryota</taxon>
        <taxon>Viridiplantae</taxon>
        <taxon>Streptophyta</taxon>
        <taxon>Embryophyta</taxon>
        <taxon>Tracheophyta</taxon>
        <taxon>Spermatophyta</taxon>
        <taxon>Magnoliopsida</taxon>
        <taxon>eudicotyledons</taxon>
        <taxon>Gunneridae</taxon>
        <taxon>Pentapetalae</taxon>
        <taxon>rosids</taxon>
        <taxon>fabids</taxon>
        <taxon>Malpighiales</taxon>
        <taxon>Euphorbiaceae</taxon>
        <taxon>Crotonoideae</taxon>
        <taxon>Micrandreae</taxon>
        <taxon>Hevea</taxon>
    </lineage>
</organism>
<keyword evidence="3" id="KW-1185">Reference proteome</keyword>
<dbReference type="AlphaFoldDB" id="A0A6A6MZX1"/>
<reference evidence="2 3" key="1">
    <citation type="journal article" date="2020" name="Mol. Plant">
        <title>The Chromosome-Based Rubber Tree Genome Provides New Insights into Spurge Genome Evolution and Rubber Biosynthesis.</title>
        <authorList>
            <person name="Liu J."/>
            <person name="Shi C."/>
            <person name="Shi C.C."/>
            <person name="Li W."/>
            <person name="Zhang Q.J."/>
            <person name="Zhang Y."/>
            <person name="Li K."/>
            <person name="Lu H.F."/>
            <person name="Shi C."/>
            <person name="Zhu S.T."/>
            <person name="Xiao Z.Y."/>
            <person name="Nan H."/>
            <person name="Yue Y."/>
            <person name="Zhu X.G."/>
            <person name="Wu Y."/>
            <person name="Hong X.N."/>
            <person name="Fan G.Y."/>
            <person name="Tong Y."/>
            <person name="Zhang D."/>
            <person name="Mao C.L."/>
            <person name="Liu Y.L."/>
            <person name="Hao S.J."/>
            <person name="Liu W.Q."/>
            <person name="Lv M.Q."/>
            <person name="Zhang H.B."/>
            <person name="Liu Y."/>
            <person name="Hu-Tang G.R."/>
            <person name="Wang J.P."/>
            <person name="Wang J.H."/>
            <person name="Sun Y.H."/>
            <person name="Ni S.B."/>
            <person name="Chen W.B."/>
            <person name="Zhang X.C."/>
            <person name="Jiao Y.N."/>
            <person name="Eichler E.E."/>
            <person name="Li G.H."/>
            <person name="Liu X."/>
            <person name="Gao L.Z."/>
        </authorList>
    </citation>
    <scope>NUCLEOTIDE SEQUENCE [LARGE SCALE GENOMIC DNA]</scope>
    <source>
        <strain evidence="3">cv. GT1</strain>
        <tissue evidence="2">Leaf</tissue>
    </source>
</reference>
<dbReference type="Proteomes" id="UP000467840">
    <property type="component" value="Chromosome 10"/>
</dbReference>
<dbReference type="PANTHER" id="PTHR34536">
    <property type="entry name" value="DENTIN SIALOPHOSPHOPROTEIN-LIKE PROTEIN"/>
    <property type="match status" value="1"/>
</dbReference>
<comment type="caution">
    <text evidence="2">The sequence shown here is derived from an EMBL/GenBank/DDBJ whole genome shotgun (WGS) entry which is preliminary data.</text>
</comment>
<evidence type="ECO:0000313" key="3">
    <source>
        <dbReference type="Proteomes" id="UP000467840"/>
    </source>
</evidence>
<gene>
    <name evidence="2" type="ORF">GH714_009583</name>
</gene>
<evidence type="ECO:0000256" key="1">
    <source>
        <dbReference type="SAM" id="MobiDB-lite"/>
    </source>
</evidence>
<feature type="region of interest" description="Disordered" evidence="1">
    <location>
        <begin position="199"/>
        <end position="228"/>
    </location>
</feature>
<sequence>MPVSGNDETAVKSHAGQSSLNIAEKAVHLSSSPAREVQSLPAMENDSLQKEHDSLSQESTPSSASVAGSSCLSDKNKKVCPRIHGERSTQCKMDDVQSNADTANICADRLNWDLNTTMDTWEDSVSDVVVDQVTADGPHMVGVTHDVEPLKLTGMVGTGVATEKNIVESECRSSFSKISSQSGQQYNSEDSLHLRLSPSFHSFNSQEPSSSSANKDSQTAIPNISFPRGLLSAGNTVNPITIKSEPFDDSLKHDSSRTKANPTVQLDFRAVSVKCELVEKFAQDTIKALNFSTEKPVDATPMKSEPFHEGSSETPKTTMGCHTNQISRCHMVRIPEDNPLVQQMNAFYKVRT</sequence>
<feature type="region of interest" description="Disordered" evidence="1">
    <location>
        <begin position="297"/>
        <end position="319"/>
    </location>
</feature>
<feature type="compositionally biased region" description="Low complexity" evidence="1">
    <location>
        <begin position="59"/>
        <end position="73"/>
    </location>
</feature>
<protein>
    <submittedName>
        <fullName evidence="2">Uncharacterized protein</fullName>
    </submittedName>
</protein>
<proteinExistence type="predicted"/>
<accession>A0A6A6MZX1</accession>
<feature type="compositionally biased region" description="Polar residues" evidence="1">
    <location>
        <begin position="199"/>
        <end position="222"/>
    </location>
</feature>
<dbReference type="EMBL" id="JAAGAX010000003">
    <property type="protein sequence ID" value="KAF2318654.1"/>
    <property type="molecule type" value="Genomic_DNA"/>
</dbReference>
<name>A0A6A6MZX1_HEVBR</name>